<dbReference type="CDD" id="cd09272">
    <property type="entry name" value="RNase_HI_RT_Ty1"/>
    <property type="match status" value="1"/>
</dbReference>
<sequence length="82" mass="9107">MEDMGTMGHVFSFGSKSFSWNSKKQDVVAQSIAKAEYLLAKAIANQVVWLIMVLEKLGSDQIEPCVLKIDNMSTITIVQNPM</sequence>
<dbReference type="AlphaFoldDB" id="A0AAV5LZU6"/>
<evidence type="ECO:0000313" key="2">
    <source>
        <dbReference type="Proteomes" id="UP001054252"/>
    </source>
</evidence>
<protein>
    <submittedName>
        <fullName evidence="1">Uncharacterized protein</fullName>
    </submittedName>
</protein>
<dbReference type="EMBL" id="BPVZ01000164">
    <property type="protein sequence ID" value="GKV43056.1"/>
    <property type="molecule type" value="Genomic_DNA"/>
</dbReference>
<name>A0AAV5LZU6_9ROSI</name>
<dbReference type="Proteomes" id="UP001054252">
    <property type="component" value="Unassembled WGS sequence"/>
</dbReference>
<dbReference type="PANTHER" id="PTHR11439">
    <property type="entry name" value="GAG-POL-RELATED RETROTRANSPOSON"/>
    <property type="match status" value="1"/>
</dbReference>
<comment type="caution">
    <text evidence="1">The sequence shown here is derived from an EMBL/GenBank/DDBJ whole genome shotgun (WGS) entry which is preliminary data.</text>
</comment>
<organism evidence="1 2">
    <name type="scientific">Rubroshorea leprosula</name>
    <dbReference type="NCBI Taxonomy" id="152421"/>
    <lineage>
        <taxon>Eukaryota</taxon>
        <taxon>Viridiplantae</taxon>
        <taxon>Streptophyta</taxon>
        <taxon>Embryophyta</taxon>
        <taxon>Tracheophyta</taxon>
        <taxon>Spermatophyta</taxon>
        <taxon>Magnoliopsida</taxon>
        <taxon>eudicotyledons</taxon>
        <taxon>Gunneridae</taxon>
        <taxon>Pentapetalae</taxon>
        <taxon>rosids</taxon>
        <taxon>malvids</taxon>
        <taxon>Malvales</taxon>
        <taxon>Dipterocarpaceae</taxon>
        <taxon>Rubroshorea</taxon>
    </lineage>
</organism>
<accession>A0AAV5LZU6</accession>
<dbReference type="PANTHER" id="PTHR11439:SF502">
    <property type="entry name" value="SECRETED RXLR EFFECTOR PROTEIN 161-LIKE"/>
    <property type="match status" value="1"/>
</dbReference>
<proteinExistence type="predicted"/>
<reference evidence="1 2" key="1">
    <citation type="journal article" date="2021" name="Commun. Biol.">
        <title>The genome of Shorea leprosula (Dipterocarpaceae) highlights the ecological relevance of drought in aseasonal tropical rainforests.</title>
        <authorList>
            <person name="Ng K.K.S."/>
            <person name="Kobayashi M.J."/>
            <person name="Fawcett J.A."/>
            <person name="Hatakeyama M."/>
            <person name="Paape T."/>
            <person name="Ng C.H."/>
            <person name="Ang C.C."/>
            <person name="Tnah L.H."/>
            <person name="Lee C.T."/>
            <person name="Nishiyama T."/>
            <person name="Sese J."/>
            <person name="O'Brien M.J."/>
            <person name="Copetti D."/>
            <person name="Mohd Noor M.I."/>
            <person name="Ong R.C."/>
            <person name="Putra M."/>
            <person name="Sireger I.Z."/>
            <person name="Indrioko S."/>
            <person name="Kosugi Y."/>
            <person name="Izuno A."/>
            <person name="Isagi Y."/>
            <person name="Lee S.L."/>
            <person name="Shimizu K.K."/>
        </authorList>
    </citation>
    <scope>NUCLEOTIDE SEQUENCE [LARGE SCALE GENOMIC DNA]</scope>
    <source>
        <strain evidence="1">214</strain>
    </source>
</reference>
<evidence type="ECO:0000313" key="1">
    <source>
        <dbReference type="EMBL" id="GKV43056.1"/>
    </source>
</evidence>
<gene>
    <name evidence="1" type="ORF">SLEP1_g50397</name>
</gene>
<keyword evidence="2" id="KW-1185">Reference proteome</keyword>